<evidence type="ECO:0000259" key="4">
    <source>
        <dbReference type="PROSITE" id="PS50280"/>
    </source>
</evidence>
<dbReference type="PANTHER" id="PTHR13271">
    <property type="entry name" value="UNCHARACTERIZED PUTATIVE METHYLTRANSFERASE"/>
    <property type="match status" value="1"/>
</dbReference>
<dbReference type="GO" id="GO:0032259">
    <property type="term" value="P:methylation"/>
    <property type="evidence" value="ECO:0007669"/>
    <property type="project" value="UniProtKB-KW"/>
</dbReference>
<organism evidence="5 6">
    <name type="scientific">Maudiozyma humilis</name>
    <name type="common">Sour dough yeast</name>
    <name type="synonym">Kazachstania humilis</name>
    <dbReference type="NCBI Taxonomy" id="51915"/>
    <lineage>
        <taxon>Eukaryota</taxon>
        <taxon>Fungi</taxon>
        <taxon>Dikarya</taxon>
        <taxon>Ascomycota</taxon>
        <taxon>Saccharomycotina</taxon>
        <taxon>Saccharomycetes</taxon>
        <taxon>Saccharomycetales</taxon>
        <taxon>Saccharomycetaceae</taxon>
        <taxon>Maudiozyma</taxon>
    </lineage>
</organism>
<gene>
    <name evidence="5" type="ORF">DAKH74_030140</name>
</gene>
<dbReference type="AlphaFoldDB" id="A0AAV5S0J9"/>
<dbReference type="SUPFAM" id="SSF82199">
    <property type="entry name" value="SET domain"/>
    <property type="match status" value="1"/>
</dbReference>
<comment type="caution">
    <text evidence="5">The sequence shown here is derived from an EMBL/GenBank/DDBJ whole genome shotgun (WGS) entry which is preliminary data.</text>
</comment>
<dbReference type="Gene3D" id="3.90.1410.10">
    <property type="entry name" value="set domain protein methyltransferase, domain 1"/>
    <property type="match status" value="1"/>
</dbReference>
<evidence type="ECO:0000256" key="1">
    <source>
        <dbReference type="ARBA" id="ARBA00022603"/>
    </source>
</evidence>
<accession>A0AAV5S0J9</accession>
<feature type="domain" description="SET" evidence="4">
    <location>
        <begin position="22"/>
        <end position="306"/>
    </location>
</feature>
<reference evidence="5 6" key="1">
    <citation type="journal article" date="2023" name="Elife">
        <title>Identification of key yeast species and microbe-microbe interactions impacting larval growth of Drosophila in the wild.</title>
        <authorList>
            <person name="Mure A."/>
            <person name="Sugiura Y."/>
            <person name="Maeda R."/>
            <person name="Honda K."/>
            <person name="Sakurai N."/>
            <person name="Takahashi Y."/>
            <person name="Watada M."/>
            <person name="Katoh T."/>
            <person name="Gotoh A."/>
            <person name="Gotoh Y."/>
            <person name="Taniguchi I."/>
            <person name="Nakamura K."/>
            <person name="Hayashi T."/>
            <person name="Katayama T."/>
            <person name="Uemura T."/>
            <person name="Hattori Y."/>
        </authorList>
    </citation>
    <scope>NUCLEOTIDE SEQUENCE [LARGE SCALE GENOMIC DNA]</scope>
    <source>
        <strain evidence="5 6">KH-74</strain>
    </source>
</reference>
<dbReference type="InterPro" id="IPR046341">
    <property type="entry name" value="SET_dom_sf"/>
</dbReference>
<keyword evidence="1" id="KW-0489">Methyltransferase</keyword>
<dbReference type="EMBL" id="BTGD01000008">
    <property type="protein sequence ID" value="GMM56398.1"/>
    <property type="molecule type" value="Genomic_DNA"/>
</dbReference>
<dbReference type="PANTHER" id="PTHR13271:SF47">
    <property type="entry name" value="ACTIN-HISTIDINE N-METHYLTRANSFERASE"/>
    <property type="match status" value="1"/>
</dbReference>
<evidence type="ECO:0000313" key="6">
    <source>
        <dbReference type="Proteomes" id="UP001377567"/>
    </source>
</evidence>
<dbReference type="PROSITE" id="PS50280">
    <property type="entry name" value="SET"/>
    <property type="match status" value="1"/>
</dbReference>
<dbReference type="Proteomes" id="UP001377567">
    <property type="component" value="Unassembled WGS sequence"/>
</dbReference>
<name>A0AAV5S0J9_MAUHU</name>
<keyword evidence="3" id="KW-0949">S-adenosyl-L-methionine</keyword>
<dbReference type="GO" id="GO:0016279">
    <property type="term" value="F:protein-lysine N-methyltransferase activity"/>
    <property type="evidence" value="ECO:0007669"/>
    <property type="project" value="TreeGrafter"/>
</dbReference>
<dbReference type="InterPro" id="IPR001214">
    <property type="entry name" value="SET_dom"/>
</dbReference>
<evidence type="ECO:0000256" key="2">
    <source>
        <dbReference type="ARBA" id="ARBA00022679"/>
    </source>
</evidence>
<proteinExistence type="predicted"/>
<keyword evidence="6" id="KW-1185">Reference proteome</keyword>
<keyword evidence="2" id="KW-0808">Transferase</keyword>
<evidence type="ECO:0000256" key="3">
    <source>
        <dbReference type="ARBA" id="ARBA00022691"/>
    </source>
</evidence>
<protein>
    <submittedName>
        <fullName evidence="5">Protein-lysine N-methyltransferase</fullName>
    </submittedName>
</protein>
<dbReference type="InterPro" id="IPR050600">
    <property type="entry name" value="SETD3_SETD6_MTase"/>
</dbReference>
<evidence type="ECO:0000313" key="5">
    <source>
        <dbReference type="EMBL" id="GMM56398.1"/>
    </source>
</evidence>
<dbReference type="InterPro" id="IPR016852">
    <property type="entry name" value="SET_MeTrfase"/>
</dbReference>
<sequence>MDDSVHRLIEWLQKSDRFVFSDKIQVSNIAGEGRGITLVHGEVRRNEIIISIPSDYQINFYTVLHHISIFNKEIGTGDDSDHTISEHTIDSQIDPRCKAYSIFTREFLVQLNLFQLISLYILIEWILLPDWSNGQIESFWKPFFDVLPNADDLKSIPTLWNCSKVIQRKNLIELLPASSRNHMDRISELVSTDWHMISSPLQELLSISPSNGYDINSLYEKYLHIYFIINSRCLHANIDIKKEDPLSQFTLVPLVDFINHSDQMDTYCYPKINYMEKTNCGIGQFVIRGGPYTFKSKHEQILFSYGPHSNDFLLNEYGFTLETNQWDFIDISEVMCDAIVQDAKMVEYLKSNDYWGDYTINKEGISYRAFVAVSLYTTKDYSRIDKLIAGFISEDFFVPKIKQNVRNILQSQLDVFDEMMKKIDDLEPLDLNDFCIYNIKNIYRGYMNIVNNCMNVTC</sequence>
<dbReference type="PIRSF" id="PIRSF027158">
    <property type="entry name" value="Lys_MTase_YDR198C_prd"/>
    <property type="match status" value="1"/>
</dbReference>